<dbReference type="Proteomes" id="UP000328092">
    <property type="component" value="Unassembled WGS sequence"/>
</dbReference>
<keyword evidence="3" id="KW-1185">Reference proteome</keyword>
<evidence type="ECO:0000313" key="3">
    <source>
        <dbReference type="Proteomes" id="UP000328092"/>
    </source>
</evidence>
<dbReference type="EMBL" id="CAADFC020000032">
    <property type="protein sequence ID" value="VIO79073.1"/>
    <property type="molecule type" value="Genomic_DNA"/>
</dbReference>
<proteinExistence type="predicted"/>
<keyword evidence="1" id="KW-0472">Membrane</keyword>
<evidence type="ECO:0008006" key="4">
    <source>
        <dbReference type="Google" id="ProtNLM"/>
    </source>
</evidence>
<dbReference type="PANTHER" id="PTHR41795:SF1">
    <property type="entry name" value="EXOPOLYSACCHARIDE SYNTHESIS PROTEIN"/>
    <property type="match status" value="1"/>
</dbReference>
<dbReference type="AlphaFoldDB" id="A0A508TXV9"/>
<dbReference type="InterPro" id="IPR010331">
    <property type="entry name" value="ExoD"/>
</dbReference>
<keyword evidence="1" id="KW-0812">Transmembrane</keyword>
<dbReference type="RefSeq" id="WP_172628361.1">
    <property type="nucleotide sequence ID" value="NZ_CAADFC020000032.1"/>
</dbReference>
<sequence>MAPPQTSQILADLVAKAPDGPVDLEWLLGNLDKRSFGLLLLLLGLLVIIPGIATIATLALLFPAVEMMLGRRAPSFPRVISKRQFDFKRFKRFTIAVSPMLQAIERISRPRWDARHDVIDRLVGLVVFLLAFSAGWPLPLVNVIPGMVVVLIAVAYLQEDGLLLAVAMAAALLCLLGLGFTLWASVSAVTEWMAH</sequence>
<protein>
    <recommendedName>
        <fullName evidence="4">Exopolysaccharide synthesis, ExoD</fullName>
    </recommendedName>
</protein>
<dbReference type="PANTHER" id="PTHR41795">
    <property type="entry name" value="EXOPOLYSACCHARIDE SYNTHESIS PROTEIN"/>
    <property type="match status" value="1"/>
</dbReference>
<comment type="caution">
    <text evidence="2">The sequence shown here is derived from an EMBL/GenBank/DDBJ whole genome shotgun (WGS) entry which is preliminary data.</text>
</comment>
<feature type="transmembrane region" description="Helical" evidence="1">
    <location>
        <begin position="36"/>
        <end position="62"/>
    </location>
</feature>
<reference evidence="2" key="1">
    <citation type="submission" date="2019-02" db="EMBL/GenBank/DDBJ databases">
        <authorList>
            <person name="Pothier F.J."/>
        </authorList>
    </citation>
    <scope>NUCLEOTIDE SEQUENCE</scope>
    <source>
        <strain evidence="2">CI-1B</strain>
    </source>
</reference>
<dbReference type="PIRSF" id="PIRSF033239">
    <property type="entry name" value="ExoD"/>
    <property type="match status" value="1"/>
</dbReference>
<evidence type="ECO:0000256" key="1">
    <source>
        <dbReference type="SAM" id="Phobius"/>
    </source>
</evidence>
<evidence type="ECO:0000313" key="2">
    <source>
        <dbReference type="EMBL" id="VIO79073.1"/>
    </source>
</evidence>
<name>A0A508TXV9_9BRAD</name>
<dbReference type="Pfam" id="PF06055">
    <property type="entry name" value="ExoD"/>
    <property type="match status" value="1"/>
</dbReference>
<feature type="transmembrane region" description="Helical" evidence="1">
    <location>
        <begin position="118"/>
        <end position="134"/>
    </location>
</feature>
<organism evidence="2 3">
    <name type="scientific">Bradyrhizobium ivorense</name>
    <dbReference type="NCBI Taxonomy" id="2511166"/>
    <lineage>
        <taxon>Bacteria</taxon>
        <taxon>Pseudomonadati</taxon>
        <taxon>Pseudomonadota</taxon>
        <taxon>Alphaproteobacteria</taxon>
        <taxon>Hyphomicrobiales</taxon>
        <taxon>Nitrobacteraceae</taxon>
        <taxon>Bradyrhizobium</taxon>
    </lineage>
</organism>
<keyword evidence="1" id="KW-1133">Transmembrane helix</keyword>
<accession>A0A508TXV9</accession>
<gene>
    <name evidence="2" type="ORF">CI1B_77020</name>
</gene>
<feature type="transmembrane region" description="Helical" evidence="1">
    <location>
        <begin position="162"/>
        <end position="186"/>
    </location>
</feature>